<organism evidence="2 3">
    <name type="scientific">Streptomyces shaanxiensis</name>
    <dbReference type="NCBI Taxonomy" id="653357"/>
    <lineage>
        <taxon>Bacteria</taxon>
        <taxon>Bacillati</taxon>
        <taxon>Actinomycetota</taxon>
        <taxon>Actinomycetes</taxon>
        <taxon>Kitasatosporales</taxon>
        <taxon>Streptomycetaceae</taxon>
        <taxon>Streptomyces</taxon>
    </lineage>
</organism>
<reference evidence="3" key="1">
    <citation type="journal article" date="2019" name="Int. J. Syst. Evol. Microbiol.">
        <title>The Global Catalogue of Microorganisms (GCM) 10K type strain sequencing project: providing services to taxonomists for standard genome sequencing and annotation.</title>
        <authorList>
            <consortium name="The Broad Institute Genomics Platform"/>
            <consortium name="The Broad Institute Genome Sequencing Center for Infectious Disease"/>
            <person name="Wu L."/>
            <person name="Ma J."/>
        </authorList>
    </citation>
    <scope>NUCLEOTIDE SEQUENCE [LARGE SCALE GENOMIC DNA]</scope>
    <source>
        <strain evidence="3">JCM 16925</strain>
    </source>
</reference>
<protein>
    <recommendedName>
        <fullName evidence="1">DUF5753 domain-containing protein</fullName>
    </recommendedName>
</protein>
<proteinExistence type="predicted"/>
<name>A0ABP7VP94_9ACTN</name>
<evidence type="ECO:0000259" key="1">
    <source>
        <dbReference type="Pfam" id="PF19054"/>
    </source>
</evidence>
<dbReference type="Pfam" id="PF19054">
    <property type="entry name" value="DUF5753"/>
    <property type="match status" value="1"/>
</dbReference>
<accession>A0ABP7VP94</accession>
<gene>
    <name evidence="2" type="ORF">GCM10022233_55560</name>
</gene>
<feature type="domain" description="DUF5753" evidence="1">
    <location>
        <begin position="1"/>
        <end position="106"/>
    </location>
</feature>
<evidence type="ECO:0000313" key="2">
    <source>
        <dbReference type="EMBL" id="GAA4071581.1"/>
    </source>
</evidence>
<evidence type="ECO:0000313" key="3">
    <source>
        <dbReference type="Proteomes" id="UP001499984"/>
    </source>
</evidence>
<dbReference type="InterPro" id="IPR043917">
    <property type="entry name" value="DUF5753"/>
</dbReference>
<comment type="caution">
    <text evidence="2">The sequence shown here is derived from an EMBL/GenBank/DDBJ whole genome shotgun (WGS) entry which is preliminary data.</text>
</comment>
<sequence length="111" mass="12499">MEESVLLRPLGGKSVLRGQLEQLLLVGQKRNVEIQLMPLDREDNAGMDGPFTVITRKGGQQLVYMEVQGRSSLRTDREETRLAATRYGIIRSQALTPRETMGFIEKLLGEL</sequence>
<dbReference type="EMBL" id="BAAAZY010000012">
    <property type="protein sequence ID" value="GAA4071581.1"/>
    <property type="molecule type" value="Genomic_DNA"/>
</dbReference>
<keyword evidence="3" id="KW-1185">Reference proteome</keyword>
<dbReference type="Proteomes" id="UP001499984">
    <property type="component" value="Unassembled WGS sequence"/>
</dbReference>